<dbReference type="EMBL" id="NPIC01000005">
    <property type="protein sequence ID" value="RDL36266.1"/>
    <property type="molecule type" value="Genomic_DNA"/>
</dbReference>
<dbReference type="Pfam" id="PF00651">
    <property type="entry name" value="BTB"/>
    <property type="match status" value="1"/>
</dbReference>
<dbReference type="STRING" id="2656787.A0A370TL56"/>
<proteinExistence type="predicted"/>
<dbReference type="AlphaFoldDB" id="A0A370TL56"/>
<reference evidence="3 4" key="1">
    <citation type="journal article" date="2018" name="IMA Fungus">
        <title>IMA Genome-F 9: Draft genome sequence of Annulohypoxylon stygium, Aspergillus mulundensis, Berkeleyomyces basicola (syn. Thielaviopsis basicola), Ceratocystis smalleyi, two Cercospora beticola strains, Coleophoma cylindrospora, Fusarium fracticaudum, Phialophora cf. hyalina, and Morchella septimelata.</title>
        <authorList>
            <person name="Wingfield B.D."/>
            <person name="Bills G.F."/>
            <person name="Dong Y."/>
            <person name="Huang W."/>
            <person name="Nel W.J."/>
            <person name="Swalarsk-Parry B.S."/>
            <person name="Vaghefi N."/>
            <person name="Wilken P.M."/>
            <person name="An Z."/>
            <person name="de Beer Z.W."/>
            <person name="De Vos L."/>
            <person name="Chen L."/>
            <person name="Duong T.A."/>
            <person name="Gao Y."/>
            <person name="Hammerbacher A."/>
            <person name="Kikkert J.R."/>
            <person name="Li Y."/>
            <person name="Li H."/>
            <person name="Li K."/>
            <person name="Li Q."/>
            <person name="Liu X."/>
            <person name="Ma X."/>
            <person name="Naidoo K."/>
            <person name="Pethybridge S.J."/>
            <person name="Sun J."/>
            <person name="Steenkamp E.T."/>
            <person name="van der Nest M.A."/>
            <person name="van Wyk S."/>
            <person name="Wingfield M.J."/>
            <person name="Xiong C."/>
            <person name="Yue Q."/>
            <person name="Zhang X."/>
        </authorList>
    </citation>
    <scope>NUCLEOTIDE SEQUENCE [LARGE SCALE GENOMIC DNA]</scope>
    <source>
        <strain evidence="3 4">BP 5553</strain>
    </source>
</reference>
<dbReference type="InterPro" id="IPR011333">
    <property type="entry name" value="SKP1/BTB/POZ_sf"/>
</dbReference>
<dbReference type="PANTHER" id="PTHR47843">
    <property type="entry name" value="BTB DOMAIN-CONTAINING PROTEIN-RELATED"/>
    <property type="match status" value="1"/>
</dbReference>
<feature type="region of interest" description="Disordered" evidence="1">
    <location>
        <begin position="1"/>
        <end position="54"/>
    </location>
</feature>
<dbReference type="Proteomes" id="UP000254866">
    <property type="component" value="Unassembled WGS sequence"/>
</dbReference>
<dbReference type="InterPro" id="IPR000210">
    <property type="entry name" value="BTB/POZ_dom"/>
</dbReference>
<feature type="domain" description="BTB" evidence="2">
    <location>
        <begin position="97"/>
        <end position="166"/>
    </location>
</feature>
<evidence type="ECO:0000259" key="2">
    <source>
        <dbReference type="PROSITE" id="PS50097"/>
    </source>
</evidence>
<dbReference type="GeneID" id="43599727"/>
<dbReference type="CDD" id="cd18186">
    <property type="entry name" value="BTB_POZ_ZBTB_KLHL-like"/>
    <property type="match status" value="1"/>
</dbReference>
<name>A0A370TL56_9HELO</name>
<dbReference type="PROSITE" id="PS50097">
    <property type="entry name" value="BTB"/>
    <property type="match status" value="1"/>
</dbReference>
<evidence type="ECO:0000313" key="3">
    <source>
        <dbReference type="EMBL" id="RDL36266.1"/>
    </source>
</evidence>
<comment type="caution">
    <text evidence="3">The sequence shown here is derived from an EMBL/GenBank/DDBJ whole genome shotgun (WGS) entry which is preliminary data.</text>
</comment>
<dbReference type="RefSeq" id="XP_031868922.1">
    <property type="nucleotide sequence ID" value="XM_032015501.1"/>
</dbReference>
<feature type="compositionally biased region" description="Basic and acidic residues" evidence="1">
    <location>
        <begin position="11"/>
        <end position="46"/>
    </location>
</feature>
<organism evidence="3 4">
    <name type="scientific">Venustampulla echinocandica</name>
    <dbReference type="NCBI Taxonomy" id="2656787"/>
    <lineage>
        <taxon>Eukaryota</taxon>
        <taxon>Fungi</taxon>
        <taxon>Dikarya</taxon>
        <taxon>Ascomycota</taxon>
        <taxon>Pezizomycotina</taxon>
        <taxon>Leotiomycetes</taxon>
        <taxon>Helotiales</taxon>
        <taxon>Pleuroascaceae</taxon>
        <taxon>Venustampulla</taxon>
    </lineage>
</organism>
<gene>
    <name evidence="3" type="ORF">BP5553_06878</name>
</gene>
<accession>A0A370TL56</accession>
<sequence>MGNSQTPSRAELQRRRQQSARDRRQHEHEQEQLRRQQPARDRERNRRQQAQTFCWSSPRLRQEIVTSVAATLEAMPPALPWKSDSDSGPGFDSEKYSDATLYLGESNTPFPAHQMVLGMCSPYFDDALQSKFKEGITKEFYFKKDSPHALWRVLQYMYTGDYADEESEPLGS</sequence>
<protein>
    <recommendedName>
        <fullName evidence="2">BTB domain-containing protein</fullName>
    </recommendedName>
</protein>
<dbReference type="Gene3D" id="3.30.710.10">
    <property type="entry name" value="Potassium Channel Kv1.1, Chain A"/>
    <property type="match status" value="1"/>
</dbReference>
<evidence type="ECO:0000313" key="4">
    <source>
        <dbReference type="Proteomes" id="UP000254866"/>
    </source>
</evidence>
<evidence type="ECO:0000256" key="1">
    <source>
        <dbReference type="SAM" id="MobiDB-lite"/>
    </source>
</evidence>
<keyword evidence="4" id="KW-1185">Reference proteome</keyword>
<dbReference type="SUPFAM" id="SSF54695">
    <property type="entry name" value="POZ domain"/>
    <property type="match status" value="1"/>
</dbReference>
<dbReference type="OrthoDB" id="6359816at2759"/>